<dbReference type="GO" id="GO:0005925">
    <property type="term" value="C:focal adhesion"/>
    <property type="evidence" value="ECO:0007669"/>
    <property type="project" value="TreeGrafter"/>
</dbReference>
<evidence type="ECO:0000256" key="12">
    <source>
        <dbReference type="ARBA" id="ARBA00023157"/>
    </source>
</evidence>
<comment type="subcellular location">
    <subcellularLocation>
        <location evidence="15">Cell membrane</location>
        <topology evidence="15">Single-pass type I membrane protein</topology>
    </subcellularLocation>
    <subcellularLocation>
        <location evidence="1">Lateral cell membrane</location>
        <topology evidence="1">Single-pass type I membrane protein</topology>
    </subcellularLocation>
</comment>
<keyword evidence="4" id="KW-0597">Phosphoprotein</keyword>
<dbReference type="InterPro" id="IPR036349">
    <property type="entry name" value="Integrin_bsu_tail_dom_sf"/>
</dbReference>
<feature type="compositionally biased region" description="Gly residues" evidence="16">
    <location>
        <begin position="594"/>
        <end position="603"/>
    </location>
</feature>
<dbReference type="SUPFAM" id="SSF57716">
    <property type="entry name" value="Glucocorticoid receptor-like (DNA-binding domain)"/>
    <property type="match status" value="1"/>
</dbReference>
<keyword evidence="13" id="KW-0675">Receptor</keyword>
<keyword evidence="9 17" id="KW-1133">Transmembrane helix</keyword>
<dbReference type="GO" id="GO:0033627">
    <property type="term" value="P:cell adhesion mediated by integrin"/>
    <property type="evidence" value="ECO:0007669"/>
    <property type="project" value="TreeGrafter"/>
</dbReference>
<evidence type="ECO:0000256" key="7">
    <source>
        <dbReference type="ARBA" id="ARBA00022737"/>
    </source>
</evidence>
<dbReference type="InterPro" id="IPR012934">
    <property type="entry name" value="Znf_AD"/>
</dbReference>
<dbReference type="InParanoid" id="A0A6I8TEU0"/>
<evidence type="ECO:0000256" key="10">
    <source>
        <dbReference type="ARBA" id="ARBA00023037"/>
    </source>
</evidence>
<dbReference type="SMART" id="SM00355">
    <property type="entry name" value="ZnF_C2H2"/>
    <property type="match status" value="9"/>
</dbReference>
<dbReference type="InterPro" id="IPR002369">
    <property type="entry name" value="Integrin_bsu_VWA"/>
</dbReference>
<proteinExistence type="inferred from homology"/>
<dbReference type="GO" id="GO:0043005">
    <property type="term" value="C:neuron projection"/>
    <property type="evidence" value="ECO:0007669"/>
    <property type="project" value="UniProtKB-ARBA"/>
</dbReference>
<dbReference type="Gene3D" id="4.10.1240.30">
    <property type="match status" value="1"/>
</dbReference>
<dbReference type="GO" id="GO:0030334">
    <property type="term" value="P:regulation of cell migration"/>
    <property type="evidence" value="ECO:0007669"/>
    <property type="project" value="UniProtKB-ARBA"/>
</dbReference>
<dbReference type="GO" id="GO:0008270">
    <property type="term" value="F:zinc ion binding"/>
    <property type="evidence" value="ECO:0007669"/>
    <property type="project" value="InterPro"/>
</dbReference>
<dbReference type="PRINTS" id="PR01186">
    <property type="entry name" value="INTEGRINB"/>
</dbReference>
<dbReference type="SUPFAM" id="SSF69179">
    <property type="entry name" value="Integrin domains"/>
    <property type="match status" value="1"/>
</dbReference>
<dbReference type="GO" id="GO:0055002">
    <property type="term" value="P:striated muscle cell development"/>
    <property type="evidence" value="ECO:0007669"/>
    <property type="project" value="UniProtKB-ARBA"/>
</dbReference>
<keyword evidence="6" id="KW-0732">Signal</keyword>
<dbReference type="FunFam" id="2.10.25.10:FF:000155">
    <property type="entry name" value="Integrin beta"/>
    <property type="match status" value="1"/>
</dbReference>
<dbReference type="SMART" id="SM00868">
    <property type="entry name" value="zf-AD"/>
    <property type="match status" value="1"/>
</dbReference>
<dbReference type="Pfam" id="PF23105">
    <property type="entry name" value="EGF_integrin"/>
    <property type="match status" value="2"/>
</dbReference>
<dbReference type="GO" id="GO:0007229">
    <property type="term" value="P:integrin-mediated signaling pathway"/>
    <property type="evidence" value="ECO:0007669"/>
    <property type="project" value="UniProtKB-KW"/>
</dbReference>
<feature type="transmembrane region" description="Helical" evidence="17">
    <location>
        <begin position="1263"/>
        <end position="1287"/>
    </location>
</feature>
<dbReference type="FunFam" id="2.10.25.10:FF:000098">
    <property type="entry name" value="Integrin beta"/>
    <property type="match status" value="1"/>
</dbReference>
<dbReference type="GO" id="GO:0030016">
    <property type="term" value="C:myofibril"/>
    <property type="evidence" value="ECO:0007669"/>
    <property type="project" value="UniProtKB-ARBA"/>
</dbReference>
<dbReference type="GO" id="GO:0016328">
    <property type="term" value="C:lateral plasma membrane"/>
    <property type="evidence" value="ECO:0007669"/>
    <property type="project" value="UniProtKB-SubCell"/>
</dbReference>
<dbReference type="SUPFAM" id="SSF57196">
    <property type="entry name" value="EGF/Laminin"/>
    <property type="match status" value="1"/>
</dbReference>
<dbReference type="PROSITE" id="PS00028">
    <property type="entry name" value="ZINC_FINGER_C2H2_1"/>
    <property type="match status" value="7"/>
</dbReference>
<gene>
    <name evidence="18" type="primary">5576370</name>
</gene>
<dbReference type="Pfam" id="PF07965">
    <property type="entry name" value="Integrin_B_tail"/>
    <property type="match status" value="1"/>
</dbReference>
<dbReference type="GO" id="GO:1902903">
    <property type="term" value="P:regulation of supramolecular fiber organization"/>
    <property type="evidence" value="ECO:0007669"/>
    <property type="project" value="UniProtKB-ARBA"/>
</dbReference>
<keyword evidence="3" id="KW-1003">Cell membrane</keyword>
<keyword evidence="8 15" id="KW-0130">Cell adhesion</keyword>
<organism evidence="18 19">
    <name type="scientific">Aedes aegypti</name>
    <name type="common">Yellowfever mosquito</name>
    <name type="synonym">Culex aegypti</name>
    <dbReference type="NCBI Taxonomy" id="7159"/>
    <lineage>
        <taxon>Eukaryota</taxon>
        <taxon>Metazoa</taxon>
        <taxon>Ecdysozoa</taxon>
        <taxon>Arthropoda</taxon>
        <taxon>Hexapoda</taxon>
        <taxon>Insecta</taxon>
        <taxon>Pterygota</taxon>
        <taxon>Neoptera</taxon>
        <taxon>Endopterygota</taxon>
        <taxon>Diptera</taxon>
        <taxon>Nematocera</taxon>
        <taxon>Culicoidea</taxon>
        <taxon>Culicidae</taxon>
        <taxon>Culicinae</taxon>
        <taxon>Aedini</taxon>
        <taxon>Aedes</taxon>
        <taxon>Stegomyia</taxon>
    </lineage>
</organism>
<keyword evidence="5 15" id="KW-0812">Transmembrane</keyword>
<dbReference type="GO" id="GO:0008305">
    <property type="term" value="C:integrin complex"/>
    <property type="evidence" value="ECO:0007669"/>
    <property type="project" value="TreeGrafter"/>
</dbReference>
<dbReference type="Gene3D" id="3.30.160.60">
    <property type="entry name" value="Classic Zinc Finger"/>
    <property type="match status" value="5"/>
</dbReference>
<dbReference type="SUPFAM" id="SSF53300">
    <property type="entry name" value="vWA-like"/>
    <property type="match status" value="1"/>
</dbReference>
<dbReference type="InterPro" id="IPR057243">
    <property type="entry name" value="Integrin_I-EGF_CS"/>
</dbReference>
<dbReference type="PROSITE" id="PS50157">
    <property type="entry name" value="ZINC_FINGER_C2H2_2"/>
    <property type="match status" value="9"/>
</dbReference>
<protein>
    <recommendedName>
        <fullName evidence="15">Integrin beta</fullName>
    </recommendedName>
</protein>
<evidence type="ECO:0000256" key="15">
    <source>
        <dbReference type="RuleBase" id="RU000633"/>
    </source>
</evidence>
<evidence type="ECO:0000256" key="14">
    <source>
        <dbReference type="ARBA" id="ARBA00023180"/>
    </source>
</evidence>
<dbReference type="PROSITE" id="PS52047">
    <property type="entry name" value="I_EGF_2"/>
    <property type="match status" value="2"/>
</dbReference>
<dbReference type="GO" id="GO:0007157">
    <property type="term" value="P:heterophilic cell-cell adhesion via plasma membrane cell adhesion molecules"/>
    <property type="evidence" value="ECO:0007669"/>
    <property type="project" value="UniProtKB-ARBA"/>
</dbReference>
<dbReference type="Pfam" id="PF08725">
    <property type="entry name" value="Integrin_b_cyt"/>
    <property type="match status" value="1"/>
</dbReference>
<evidence type="ECO:0000256" key="4">
    <source>
        <dbReference type="ARBA" id="ARBA00022553"/>
    </source>
</evidence>
<dbReference type="InterPro" id="IPR057073">
    <property type="entry name" value="EGF_integrin_2"/>
</dbReference>
<dbReference type="Pfam" id="PF00362">
    <property type="entry name" value="Integrin_beta"/>
    <property type="match status" value="1"/>
</dbReference>
<evidence type="ECO:0000256" key="8">
    <source>
        <dbReference type="ARBA" id="ARBA00022889"/>
    </source>
</evidence>
<dbReference type="SUPFAM" id="SSF57667">
    <property type="entry name" value="beta-beta-alpha zinc fingers"/>
    <property type="match status" value="4"/>
</dbReference>
<evidence type="ECO:0000256" key="17">
    <source>
        <dbReference type="SAM" id="Phobius"/>
    </source>
</evidence>
<dbReference type="InterPro" id="IPR015812">
    <property type="entry name" value="Integrin_bsu"/>
</dbReference>
<dbReference type="GO" id="GO:0036477">
    <property type="term" value="C:somatodendritic compartment"/>
    <property type="evidence" value="ECO:0007669"/>
    <property type="project" value="UniProtKB-ARBA"/>
</dbReference>
<keyword evidence="14" id="KW-0325">Glycoprotein</keyword>
<evidence type="ECO:0000256" key="11">
    <source>
        <dbReference type="ARBA" id="ARBA00023136"/>
    </source>
</evidence>
<feature type="compositionally biased region" description="Low complexity" evidence="16">
    <location>
        <begin position="608"/>
        <end position="634"/>
    </location>
</feature>
<dbReference type="GO" id="GO:0051130">
    <property type="term" value="P:positive regulation of cellular component organization"/>
    <property type="evidence" value="ECO:0007669"/>
    <property type="project" value="UniProtKB-ARBA"/>
</dbReference>
<dbReference type="PANTHER" id="PTHR10082">
    <property type="entry name" value="INTEGRIN BETA SUBUNIT"/>
    <property type="match status" value="1"/>
</dbReference>
<reference evidence="18" key="2">
    <citation type="submission" date="2020-05" db="UniProtKB">
        <authorList>
            <consortium name="EnsemblMetazoa"/>
        </authorList>
    </citation>
    <scope>IDENTIFICATION</scope>
    <source>
        <strain evidence="18">LVP_AGWG</strain>
    </source>
</reference>
<accession>A0A6I8TEU0</accession>
<evidence type="ECO:0000256" key="16">
    <source>
        <dbReference type="SAM" id="MobiDB-lite"/>
    </source>
</evidence>
<comment type="similarity">
    <text evidence="2 15">Belongs to the integrin beta chain family.</text>
</comment>
<dbReference type="Proteomes" id="UP000008820">
    <property type="component" value="Chromosome 1"/>
</dbReference>
<dbReference type="InterPro" id="IPR013087">
    <property type="entry name" value="Znf_C2H2_type"/>
</dbReference>
<dbReference type="InterPro" id="IPR014836">
    <property type="entry name" value="Integrin_bsu_cyt_dom"/>
</dbReference>
<evidence type="ECO:0000256" key="5">
    <source>
        <dbReference type="ARBA" id="ARBA00022692"/>
    </source>
</evidence>
<dbReference type="GO" id="GO:0009986">
    <property type="term" value="C:cell surface"/>
    <property type="evidence" value="ECO:0007669"/>
    <property type="project" value="TreeGrafter"/>
</dbReference>
<dbReference type="EnsemblMetazoa" id="AAEL012466-RB">
    <property type="protein sequence ID" value="AAEL012466-PB"/>
    <property type="gene ID" value="AAEL012466"/>
</dbReference>
<dbReference type="FunCoup" id="A0A6I8TEU0">
    <property type="interactions" value="302"/>
</dbReference>
<dbReference type="SUPFAM" id="SSF69687">
    <property type="entry name" value="Integrin beta tail domain"/>
    <property type="match status" value="1"/>
</dbReference>
<name>A0A6I8TEU0_AEDAE</name>
<dbReference type="GO" id="GO:0005178">
    <property type="term" value="F:integrin binding"/>
    <property type="evidence" value="ECO:0007669"/>
    <property type="project" value="TreeGrafter"/>
</dbReference>
<keyword evidence="12" id="KW-1015">Disulfide bond</keyword>
<evidence type="ECO:0000256" key="1">
    <source>
        <dbReference type="ARBA" id="ARBA00004591"/>
    </source>
</evidence>
<dbReference type="GO" id="GO:0002164">
    <property type="term" value="P:larval development"/>
    <property type="evidence" value="ECO:0007669"/>
    <property type="project" value="UniProtKB-ARBA"/>
</dbReference>
<dbReference type="GO" id="GO:0007160">
    <property type="term" value="P:cell-matrix adhesion"/>
    <property type="evidence" value="ECO:0007669"/>
    <property type="project" value="TreeGrafter"/>
</dbReference>
<evidence type="ECO:0000256" key="6">
    <source>
        <dbReference type="ARBA" id="ARBA00022729"/>
    </source>
</evidence>
<dbReference type="GO" id="GO:0005634">
    <property type="term" value="C:nucleus"/>
    <property type="evidence" value="ECO:0007669"/>
    <property type="project" value="InterPro"/>
</dbReference>
<keyword evidence="10 15" id="KW-0401">Integrin</keyword>
<dbReference type="SMART" id="SM00187">
    <property type="entry name" value="INB"/>
    <property type="match status" value="1"/>
</dbReference>
<dbReference type="InterPro" id="IPR036465">
    <property type="entry name" value="vWFA_dom_sf"/>
</dbReference>
<evidence type="ECO:0000256" key="9">
    <source>
        <dbReference type="ARBA" id="ARBA00022989"/>
    </source>
</evidence>
<dbReference type="OrthoDB" id="410592at2759"/>
<reference evidence="18 19" key="1">
    <citation type="submission" date="2017-06" db="EMBL/GenBank/DDBJ databases">
        <title>Aedes aegypti genome working group (AGWG) sequencing and assembly.</title>
        <authorList>
            <consortium name="Aedes aegypti Genome Working Group (AGWG)"/>
            <person name="Matthews B.J."/>
        </authorList>
    </citation>
    <scope>NUCLEOTIDE SEQUENCE [LARGE SCALE GENOMIC DNA]</scope>
    <source>
        <strain evidence="18 19">LVP_AGWG</strain>
    </source>
</reference>
<sequence length="1334" mass="150619">MMQALANEHCLTCFQSKNQSLLRIQSEETRGIEGALSKHFWFTKDDIRQAHICLPCWKQVDSFHRFHETVEKLYERGSSGEMSPSKVLVKSEPQNEEAFDFLDENDDSMTEGIKQEPEAYSWDETMDGQEDIIADVVKEEASAWAVEMNAGSDSEQSDTENELKDLEVAMQNNPRTKTKEERWKEDEYIREHVKYTCEQCGTTSLTFTMFLKHASEAHGNKKAFVVCCGNRFYKKIRLYQHVQWVNNPETFRCEACKRNYGNAEGIRRHMKEFHATEDEKKFKCDRCDQSFARQYKFKLHVQDHINWDNQNLKCEHCDKTYKSVHILNNHIKLYHTQPTTFICDICAKGFHLKSHFIKHKMEHDAPDQLKMQCTICSRWLKNRENWRRHMQMHRGTEMKCPHCGHMSPHARALKGHIRRQHNEQKPIHSCQFCSKTFVQLISLKEHIAAIHVDDALYNCPFCSKSFNSSSNMHTHKKRMHPNEWLEEHNNYRTTMTILISRKRPLAVMTLAAILLVCVVTLAAAQSSSQLTCPGKTTCRECIQTSNCRWCTQANFTKPRCHGHDIGYCPEEYTVDPSNEAITLIARELSKPTKVGGGGAGGGYEAEMSGSSHWSSSSSSHSSSSSSSSSSGHMSASGHNIVQIYPQRVQLKLRLNEVYRLGVKYSQAEDYPVDLYYLMDLSKSMEDDKEKLSSLGAQLAEEMQKITSNFRLGFGSFVDKVLMPYVSTVPKKLEHPCDGCEAPYGYKNHMSLSVDTSRFSEEVERAAVSGNLDAPEGGFDAIMQAVVCREQIGWREMARRLLVFSTDAGFHYAGDGKLGGVITPNDGECHLDKTGRYTHSTIHDYPSISQINLKVKQNAINVIFAVTQNELSVYERLSKLVEGSSAAMLSNDSSNIVSLVRDEYNKISSSVEMKDNRTDSLIDVKYYSRCKGDGPLVQTSKCDGLKVGDIVNFEAHITLLKCPENPRDWNQILQIYPIGINESLTVDIEMLCSCPCELPGNPDYKEYAEECSGVGTYKCGICDCDEFHHGHKCECSATDIHTESGFAENCRQTNTSIECSGRGQCVCGVCDCDKRVNPEEIISGTFCECDNFSCDRNNGLLCSGPKQGVCSCGECVCAEGWTGAACDCKATNESCIPPSGGEICSGHGTCECGSCRCKITEEGRYSGRFCEKCPTCSGRCNEFKHCVQCQMYKTGPLADPDDCATNCTLFVPTGVKKVEIDEEKDDNKCTFFDEDDCRYEFSYNDSGEKIVVKAQEERECPPKVFMLGIVLAVIAAVVLIGLAVLLLWKLLTTIHDRREFARFEKERMMAKWDTGENPIYKQATTTFKNPTYAGK</sequence>
<dbReference type="Pfam" id="PF07776">
    <property type="entry name" value="zf-AD"/>
    <property type="match status" value="1"/>
</dbReference>
<dbReference type="GO" id="GO:0042592">
    <property type="term" value="P:homeostatic process"/>
    <property type="evidence" value="ECO:0007669"/>
    <property type="project" value="UniProtKB-ARBA"/>
</dbReference>
<dbReference type="GO" id="GO:0048513">
    <property type="term" value="P:animal organ development"/>
    <property type="evidence" value="ECO:0007669"/>
    <property type="project" value="UniProtKB-ARBA"/>
</dbReference>
<dbReference type="PANTHER" id="PTHR10082:SF60">
    <property type="entry name" value="INTEGRIN BETA-PS"/>
    <property type="match status" value="1"/>
</dbReference>
<dbReference type="InterPro" id="IPR032695">
    <property type="entry name" value="Integrin_dom_sf"/>
</dbReference>
<dbReference type="FunFam" id="4.10.1240.30:FF:000005">
    <property type="entry name" value="Integrin beta"/>
    <property type="match status" value="1"/>
</dbReference>
<dbReference type="SUPFAM" id="SSF103575">
    <property type="entry name" value="Plexin repeat"/>
    <property type="match status" value="1"/>
</dbReference>
<keyword evidence="7" id="KW-0677">Repeat</keyword>
<keyword evidence="19" id="KW-1185">Reference proteome</keyword>
<dbReference type="Gene3D" id="1.20.5.100">
    <property type="entry name" value="Cytochrome c1, transmembrane anchor, C-terminal"/>
    <property type="match status" value="1"/>
</dbReference>
<evidence type="ECO:0000313" key="18">
    <source>
        <dbReference type="EnsemblMetazoa" id="AAEL012466-PB"/>
    </source>
</evidence>
<feature type="region of interest" description="Disordered" evidence="16">
    <location>
        <begin position="592"/>
        <end position="634"/>
    </location>
</feature>
<dbReference type="SMART" id="SM01242">
    <property type="entry name" value="Integrin_B_tail"/>
    <property type="match status" value="1"/>
</dbReference>
<evidence type="ECO:0000256" key="3">
    <source>
        <dbReference type="ARBA" id="ARBA00022475"/>
    </source>
</evidence>
<dbReference type="FunFam" id="3.40.50.410:FF:000002">
    <property type="entry name" value="Integrin beta"/>
    <property type="match status" value="1"/>
</dbReference>
<keyword evidence="11 17" id="KW-0472">Membrane</keyword>
<dbReference type="GO" id="GO:0110020">
    <property type="term" value="P:regulation of actomyosin structure organization"/>
    <property type="evidence" value="ECO:0007669"/>
    <property type="project" value="UniProtKB-ARBA"/>
</dbReference>
<dbReference type="Gene3D" id="3.40.50.410">
    <property type="entry name" value="von Willebrand factor, type A domain"/>
    <property type="match status" value="1"/>
</dbReference>
<evidence type="ECO:0000313" key="19">
    <source>
        <dbReference type="Proteomes" id="UP000008820"/>
    </source>
</evidence>
<dbReference type="InterPro" id="IPR012896">
    <property type="entry name" value="Integrin_bsu_tail"/>
</dbReference>
<dbReference type="GO" id="GO:0051094">
    <property type="term" value="P:positive regulation of developmental process"/>
    <property type="evidence" value="ECO:0007669"/>
    <property type="project" value="UniProtKB-ARBA"/>
</dbReference>
<evidence type="ECO:0000256" key="13">
    <source>
        <dbReference type="ARBA" id="ARBA00023170"/>
    </source>
</evidence>
<dbReference type="SMART" id="SM01241">
    <property type="entry name" value="Integrin_b_cyt"/>
    <property type="match status" value="1"/>
</dbReference>
<dbReference type="Gene3D" id="2.10.25.10">
    <property type="entry name" value="Laminin"/>
    <property type="match status" value="4"/>
</dbReference>
<evidence type="ECO:0000256" key="2">
    <source>
        <dbReference type="ARBA" id="ARBA00007449"/>
    </source>
</evidence>
<dbReference type="InterPro" id="IPR036236">
    <property type="entry name" value="Znf_C2H2_sf"/>
</dbReference>
<dbReference type="Gene3D" id="3.40.1800.20">
    <property type="match status" value="1"/>
</dbReference>
<dbReference type="Gene3D" id="2.60.40.1510">
    <property type="entry name" value="ntegrin, alpha v. Chain A, domain 3"/>
    <property type="match status" value="1"/>
</dbReference>
<dbReference type="FunFam" id="1.20.5.100:FF:000002">
    <property type="entry name" value="Integrin beta"/>
    <property type="match status" value="1"/>
</dbReference>
<dbReference type="PROSITE" id="PS00243">
    <property type="entry name" value="I_EGF_1"/>
    <property type="match status" value="2"/>
</dbReference>
<dbReference type="GO" id="GO:0016477">
    <property type="term" value="P:cell migration"/>
    <property type="evidence" value="ECO:0007669"/>
    <property type="project" value="TreeGrafter"/>
</dbReference>